<evidence type="ECO:0000313" key="5">
    <source>
        <dbReference type="WBParaSite" id="mrna-Wban_02733"/>
    </source>
</evidence>
<reference evidence="4" key="2">
    <citation type="journal article" date="2016" name="Mol. Ecol.">
        <title>Population genomics of the filarial nematode parasite Wuchereria bancrofti from mosquitoes.</title>
        <authorList>
            <person name="Small S.T."/>
            <person name="Reimer L.J."/>
            <person name="Tisch D.J."/>
            <person name="King C.L."/>
            <person name="Christensen B.M."/>
            <person name="Siba P.M."/>
            <person name="Kazura J.W."/>
            <person name="Serre D."/>
            <person name="Zimmerman P.A."/>
        </authorList>
    </citation>
    <scope>NUCLEOTIDE SEQUENCE</scope>
    <source>
        <strain evidence="4">pt0022</strain>
    </source>
</reference>
<evidence type="ECO:0000256" key="1">
    <source>
        <dbReference type="ARBA" id="ARBA00007989"/>
    </source>
</evidence>
<comment type="similarity">
    <text evidence="1">Belongs to the BTG family.</text>
</comment>
<sequence>MYREIEEAVAFIAAYFYYKIPRNQVNRFGVKLANILLNSCRKIIKEDESKMYEKGKRNNSERLTRKMILDINVNGKLAVAIVEASSVFKMTLQQISALLPNAVQLHISEGMVSYSFRNNLICLYRSDGNMYHYHRRAYHIQLRPPITVFMEHDDHKIFKLITKDTFPRRRYNHKKNYNTMNSMQLRKVMRSAYFRHNNQQLPGPTRSAKLSGNGFMHPSLPPSYGHRWEEMQKMMTRNKQNKQNICRSTSSKKQNLHAQPIIEKISHNRQDKESDSMRRDSERSGKFVTDDVLRSFGVLASDYSRYVNQSNRRDVNSLIAYMNYSLNI</sequence>
<feature type="region of interest" description="Disordered" evidence="2">
    <location>
        <begin position="240"/>
        <end position="285"/>
    </location>
</feature>
<reference evidence="4" key="1">
    <citation type="submission" date="2015-03" db="EMBL/GenBank/DDBJ databases">
        <title>Wuchereria bancrofti Genome Sequencing Papua New Guinea Strain.</title>
        <authorList>
            <person name="Small S.T."/>
            <person name="Serre D."/>
            <person name="Zimmerman P.A."/>
        </authorList>
    </citation>
    <scope>NUCLEOTIDE SEQUENCE [LARGE SCALE GENOMIC DNA]</scope>
    <source>
        <strain evidence="4">pt0022</strain>
    </source>
</reference>
<feature type="compositionally biased region" description="Polar residues" evidence="2">
    <location>
        <begin position="240"/>
        <end position="257"/>
    </location>
</feature>
<protein>
    <recommendedName>
        <fullName evidence="3">Anti-proliferative protein domain-containing protein</fullName>
    </recommendedName>
</protein>
<dbReference type="InterPro" id="IPR036054">
    <property type="entry name" value="BTG-like_sf"/>
</dbReference>
<organism evidence="4 5">
    <name type="scientific">Wuchereria bancrofti</name>
    <dbReference type="NCBI Taxonomy" id="6293"/>
    <lineage>
        <taxon>Eukaryota</taxon>
        <taxon>Metazoa</taxon>
        <taxon>Ecdysozoa</taxon>
        <taxon>Nematoda</taxon>
        <taxon>Chromadorea</taxon>
        <taxon>Rhabditida</taxon>
        <taxon>Spirurina</taxon>
        <taxon>Spiruromorpha</taxon>
        <taxon>Filarioidea</taxon>
        <taxon>Onchocercidae</taxon>
        <taxon>Wuchereria</taxon>
    </lineage>
</organism>
<dbReference type="Proteomes" id="UP000093561">
    <property type="component" value="Unassembled WGS sequence"/>
</dbReference>
<dbReference type="WBParaSite" id="mrna-Wban_02733">
    <property type="protein sequence ID" value="mrna-Wban_02733"/>
    <property type="gene ID" value="Wban_02733"/>
</dbReference>
<feature type="compositionally biased region" description="Basic and acidic residues" evidence="2">
    <location>
        <begin position="264"/>
        <end position="285"/>
    </location>
</feature>
<dbReference type="Pfam" id="PF07742">
    <property type="entry name" value="BTG"/>
    <property type="match status" value="1"/>
</dbReference>
<evidence type="ECO:0000259" key="3">
    <source>
        <dbReference type="Pfam" id="PF07742"/>
    </source>
</evidence>
<name>A0AAF5PM98_WUCBA</name>
<reference evidence="5" key="3">
    <citation type="submission" date="2024-02" db="UniProtKB">
        <authorList>
            <consortium name="WormBaseParasite"/>
        </authorList>
    </citation>
    <scope>IDENTIFICATION</scope>
    <source>
        <strain evidence="5">pt0022</strain>
    </source>
</reference>
<proteinExistence type="inferred from homology"/>
<evidence type="ECO:0000313" key="4">
    <source>
        <dbReference type="Proteomes" id="UP000093561"/>
    </source>
</evidence>
<dbReference type="SUPFAM" id="SSF160696">
    <property type="entry name" value="BTG domain-like"/>
    <property type="match status" value="1"/>
</dbReference>
<accession>A0AAF5PM98</accession>
<dbReference type="AlphaFoldDB" id="A0AAF5PM98"/>
<dbReference type="Gene3D" id="3.90.640.90">
    <property type="entry name" value="Anti-proliferative protein, N-terminal domain"/>
    <property type="match status" value="1"/>
</dbReference>
<dbReference type="InterPro" id="IPR002087">
    <property type="entry name" value="Anti_prolifrtn"/>
</dbReference>
<evidence type="ECO:0000256" key="2">
    <source>
        <dbReference type="SAM" id="MobiDB-lite"/>
    </source>
</evidence>
<feature type="domain" description="Anti-proliferative protein" evidence="3">
    <location>
        <begin position="1"/>
        <end position="118"/>
    </location>
</feature>